<dbReference type="NCBIfam" id="TIGR03668">
    <property type="entry name" value="Rv0121_F420"/>
    <property type="match status" value="1"/>
</dbReference>
<dbReference type="PANTHER" id="PTHR35176">
    <property type="entry name" value="HEME OXYGENASE HI_0854-RELATED"/>
    <property type="match status" value="1"/>
</dbReference>
<protein>
    <submittedName>
        <fullName evidence="3">TIGR03668 family PPOX class F420-dependent oxidoreductase</fullName>
    </submittedName>
</protein>
<dbReference type="Pfam" id="PF01243">
    <property type="entry name" value="PNPOx_N"/>
    <property type="match status" value="1"/>
</dbReference>
<comment type="caution">
    <text evidence="3">The sequence shown here is derived from an EMBL/GenBank/DDBJ whole genome shotgun (WGS) entry which is preliminary data.</text>
</comment>
<dbReference type="InterPro" id="IPR019967">
    <property type="entry name" value="F420-dep_enz_PPOX_Rv0121"/>
</dbReference>
<keyword evidence="1" id="KW-0560">Oxidoreductase</keyword>
<dbReference type="Gene3D" id="2.30.110.10">
    <property type="entry name" value="Electron Transport, Fmn-binding Protein, Chain A"/>
    <property type="match status" value="1"/>
</dbReference>
<dbReference type="SUPFAM" id="SSF50475">
    <property type="entry name" value="FMN-binding split barrel"/>
    <property type="match status" value="1"/>
</dbReference>
<dbReference type="AlphaFoldDB" id="A0A937VZI0"/>
<dbReference type="InterPro" id="IPR012349">
    <property type="entry name" value="Split_barrel_FMN-bd"/>
</dbReference>
<feature type="domain" description="Pyridoxamine 5'-phosphate oxidase N-terminal" evidence="2">
    <location>
        <begin position="11"/>
        <end position="146"/>
    </location>
</feature>
<evidence type="ECO:0000259" key="2">
    <source>
        <dbReference type="Pfam" id="PF01243"/>
    </source>
</evidence>
<organism evidence="3 4">
    <name type="scientific">Tectimicrobiota bacterium</name>
    <dbReference type="NCBI Taxonomy" id="2528274"/>
    <lineage>
        <taxon>Bacteria</taxon>
        <taxon>Pseudomonadati</taxon>
        <taxon>Nitrospinota/Tectimicrobiota group</taxon>
        <taxon>Candidatus Tectimicrobiota</taxon>
    </lineage>
</organism>
<reference evidence="3" key="1">
    <citation type="submission" date="2019-03" db="EMBL/GenBank/DDBJ databases">
        <title>Lake Tanganyika Metagenome-Assembled Genomes (MAGs).</title>
        <authorList>
            <person name="Tran P."/>
        </authorList>
    </citation>
    <scope>NUCLEOTIDE SEQUENCE</scope>
    <source>
        <strain evidence="3">K_DeepCast_65m_m2_066</strain>
    </source>
</reference>
<dbReference type="GO" id="GO:0005829">
    <property type="term" value="C:cytosol"/>
    <property type="evidence" value="ECO:0007669"/>
    <property type="project" value="TreeGrafter"/>
</dbReference>
<sequence>MEQTPRMAALQDDLTALIQAHRIGHLATADATGAPHLVPICFVYTGQVLYSAIDHKPKRRTGYRMKRIRNIVENPRVAFLVHHYAEEWQQLYYVLMRGPASILETGQERQRALGLLEAKYPQYQERQLAQSDGLVIKMVPESVQRWGWQESSTPMLA</sequence>
<dbReference type="PANTHER" id="PTHR35176:SF2">
    <property type="entry name" value="F420H(2)-DEPENDENT REDUCTASE RV1155"/>
    <property type="match status" value="1"/>
</dbReference>
<dbReference type="Proteomes" id="UP000712673">
    <property type="component" value="Unassembled WGS sequence"/>
</dbReference>
<dbReference type="GO" id="GO:0070967">
    <property type="term" value="F:coenzyme F420 binding"/>
    <property type="evidence" value="ECO:0007669"/>
    <property type="project" value="TreeGrafter"/>
</dbReference>
<evidence type="ECO:0000256" key="1">
    <source>
        <dbReference type="ARBA" id="ARBA00023002"/>
    </source>
</evidence>
<name>A0A937VZI0_UNCTE</name>
<accession>A0A937VZI0</accession>
<dbReference type="GO" id="GO:0016627">
    <property type="term" value="F:oxidoreductase activity, acting on the CH-CH group of donors"/>
    <property type="evidence" value="ECO:0007669"/>
    <property type="project" value="TreeGrafter"/>
</dbReference>
<evidence type="ECO:0000313" key="3">
    <source>
        <dbReference type="EMBL" id="MBM3224044.1"/>
    </source>
</evidence>
<dbReference type="EMBL" id="VGLS01000248">
    <property type="protein sequence ID" value="MBM3224044.1"/>
    <property type="molecule type" value="Genomic_DNA"/>
</dbReference>
<gene>
    <name evidence="3" type="ORF">FJZ47_09610</name>
</gene>
<evidence type="ECO:0000313" key="4">
    <source>
        <dbReference type="Proteomes" id="UP000712673"/>
    </source>
</evidence>
<proteinExistence type="predicted"/>
<dbReference type="InterPro" id="IPR052019">
    <property type="entry name" value="F420H2_bilvrd_red/Heme_oxyg"/>
</dbReference>
<dbReference type="InterPro" id="IPR011576">
    <property type="entry name" value="Pyridox_Oxase_N"/>
</dbReference>